<organism evidence="1 2">
    <name type="scientific">Pontiella desulfatans</name>
    <dbReference type="NCBI Taxonomy" id="2750659"/>
    <lineage>
        <taxon>Bacteria</taxon>
        <taxon>Pseudomonadati</taxon>
        <taxon>Kiritimatiellota</taxon>
        <taxon>Kiritimatiellia</taxon>
        <taxon>Kiritimatiellales</taxon>
        <taxon>Pontiellaceae</taxon>
        <taxon>Pontiella</taxon>
    </lineage>
</organism>
<dbReference type="EMBL" id="CAAHFG010000003">
    <property type="protein sequence ID" value="VGO16060.1"/>
    <property type="molecule type" value="Genomic_DNA"/>
</dbReference>
<gene>
    <name evidence="1" type="ORF">PDESU_04650</name>
</gene>
<evidence type="ECO:0000313" key="2">
    <source>
        <dbReference type="Proteomes" id="UP000366872"/>
    </source>
</evidence>
<name>A0A6C2U7N0_PONDE</name>
<accession>A0A6C2U7N0</accession>
<dbReference type="AlphaFoldDB" id="A0A6C2U7N0"/>
<reference evidence="1 2" key="1">
    <citation type="submission" date="2019-04" db="EMBL/GenBank/DDBJ databases">
        <authorList>
            <person name="Van Vliet M D."/>
        </authorList>
    </citation>
    <scope>NUCLEOTIDE SEQUENCE [LARGE SCALE GENOMIC DNA]</scope>
    <source>
        <strain evidence="1 2">F1</strain>
    </source>
</reference>
<dbReference type="Proteomes" id="UP000366872">
    <property type="component" value="Unassembled WGS sequence"/>
</dbReference>
<evidence type="ECO:0000313" key="1">
    <source>
        <dbReference type="EMBL" id="VGO16060.1"/>
    </source>
</evidence>
<protein>
    <submittedName>
        <fullName evidence="1">Uncharacterized protein</fullName>
    </submittedName>
</protein>
<proteinExistence type="predicted"/>
<keyword evidence="2" id="KW-1185">Reference proteome</keyword>
<sequence>MKATKNFDTILKELGDLYEFNREIQRFSFRYPKQQDTENAGIISEKISEYEVRNTQP</sequence>